<keyword evidence="7" id="KW-1185">Reference proteome</keyword>
<accession>A0A5S3PUF9</accession>
<dbReference type="EMBL" id="VATY01000001">
    <property type="protein sequence ID" value="TMM58646.1"/>
    <property type="molecule type" value="Genomic_DNA"/>
</dbReference>
<keyword evidence="2 4" id="KW-0560">Oxidoreductase</keyword>
<dbReference type="InterPro" id="IPR050740">
    <property type="entry name" value="Aldehyde_DH_Superfamily"/>
</dbReference>
<comment type="caution">
    <text evidence="6">The sequence shown here is derived from an EMBL/GenBank/DDBJ whole genome shotgun (WGS) entry which is preliminary data.</text>
</comment>
<dbReference type="FunFam" id="3.40.309.10:FF:000009">
    <property type="entry name" value="Aldehyde dehydrogenase A"/>
    <property type="match status" value="1"/>
</dbReference>
<dbReference type="CDD" id="cd07099">
    <property type="entry name" value="ALDH_DDALDH"/>
    <property type="match status" value="1"/>
</dbReference>
<dbReference type="PROSITE" id="PS00687">
    <property type="entry name" value="ALDEHYDE_DEHYDR_GLU"/>
    <property type="match status" value="1"/>
</dbReference>
<dbReference type="InterPro" id="IPR016162">
    <property type="entry name" value="Ald_DH_N"/>
</dbReference>
<sequence length="471" mass="51141">MKVRNPRTGEYDYELVEDAPEVVEKKAQEIRSAHKTWHKRTIRERVSVLQKWLGSFTEFQTEIAEQLAIDTARKRIAKVETGGIIGLMQAWSYRGPQLYNPPAERPSASATTVQIGQQWVPYGVVGVISPWNFPLLLALIDTIPALLAGCGVLLKPSEVTPRFMDGLEKSIAAVPELAAVLKLVRGGAEAGKAVVNNSDAICFTGSVPTGKKIGAACAERFIPAFLELGGKDPAIVLEDADLEVATDAVLRSCVGATGQACQSLERIYVHENIYDSFVEQIVKKATAVTLTTNPDEGQMGPLIFEKQAEKIQEQIDDAVSKGAKVLTGGKVENINGGLWCAPTVLTDVNHDMDVMVDETFGPLIPIMSFSTEEQALDWANDSIFGLSASVFSKDRDKAIEIASHIEAGAISINDGSLTNKVYDAEKNSFKESGINGSRMGDAGFLRFFRKKALLIQTAHPETMAHFEESSS</sequence>
<dbReference type="GO" id="GO:0004777">
    <property type="term" value="F:succinate-semialdehyde dehydrogenase (NAD+) activity"/>
    <property type="evidence" value="ECO:0007669"/>
    <property type="project" value="TreeGrafter"/>
</dbReference>
<comment type="similarity">
    <text evidence="1 4">Belongs to the aldehyde dehydrogenase family.</text>
</comment>
<dbReference type="InterPro" id="IPR016161">
    <property type="entry name" value="Ald_DH/histidinol_DH"/>
</dbReference>
<feature type="domain" description="Aldehyde dehydrogenase" evidence="5">
    <location>
        <begin position="1"/>
        <end position="451"/>
    </location>
</feature>
<organism evidence="6 7">
    <name type="scientific">Maribacter algarum</name>
    <name type="common">ex Zhang et al. 2020</name>
    <dbReference type="NCBI Taxonomy" id="2578118"/>
    <lineage>
        <taxon>Bacteria</taxon>
        <taxon>Pseudomonadati</taxon>
        <taxon>Bacteroidota</taxon>
        <taxon>Flavobacteriia</taxon>
        <taxon>Flavobacteriales</taxon>
        <taxon>Flavobacteriaceae</taxon>
        <taxon>Maribacter</taxon>
    </lineage>
</organism>
<dbReference type="Pfam" id="PF00171">
    <property type="entry name" value="Aldedh"/>
    <property type="match status" value="1"/>
</dbReference>
<evidence type="ECO:0000259" key="5">
    <source>
        <dbReference type="Pfam" id="PF00171"/>
    </source>
</evidence>
<dbReference type="OrthoDB" id="9762913at2"/>
<dbReference type="Gene3D" id="3.40.605.10">
    <property type="entry name" value="Aldehyde Dehydrogenase, Chain A, domain 1"/>
    <property type="match status" value="1"/>
</dbReference>
<evidence type="ECO:0000313" key="7">
    <source>
        <dbReference type="Proteomes" id="UP000310314"/>
    </source>
</evidence>
<dbReference type="InterPro" id="IPR015590">
    <property type="entry name" value="Aldehyde_DH_dom"/>
</dbReference>
<evidence type="ECO:0000256" key="3">
    <source>
        <dbReference type="PROSITE-ProRule" id="PRU10007"/>
    </source>
</evidence>
<dbReference type="PANTHER" id="PTHR43353:SF6">
    <property type="entry name" value="CYTOPLASMIC ALDEHYDE DEHYDROGENASE (EUROFUNG)"/>
    <property type="match status" value="1"/>
</dbReference>
<evidence type="ECO:0000256" key="1">
    <source>
        <dbReference type="ARBA" id="ARBA00009986"/>
    </source>
</evidence>
<dbReference type="AlphaFoldDB" id="A0A5S3PUF9"/>
<dbReference type="Proteomes" id="UP000310314">
    <property type="component" value="Unassembled WGS sequence"/>
</dbReference>
<dbReference type="PANTHER" id="PTHR43353">
    <property type="entry name" value="SUCCINATE-SEMIALDEHYDE DEHYDROGENASE, MITOCHONDRIAL"/>
    <property type="match status" value="1"/>
</dbReference>
<dbReference type="GO" id="GO:0009450">
    <property type="term" value="P:gamma-aminobutyric acid catabolic process"/>
    <property type="evidence" value="ECO:0007669"/>
    <property type="project" value="TreeGrafter"/>
</dbReference>
<reference evidence="6 7" key="1">
    <citation type="submission" date="2019-05" db="EMBL/GenBank/DDBJ databases">
        <authorList>
            <person name="Zhang J.-Y."/>
            <person name="Feg X."/>
            <person name="Du Z.-J."/>
        </authorList>
    </citation>
    <scope>NUCLEOTIDE SEQUENCE [LARGE SCALE GENOMIC DNA]</scope>
    <source>
        <strain evidence="6 7">RZ26</strain>
    </source>
</reference>
<dbReference type="SUPFAM" id="SSF53720">
    <property type="entry name" value="ALDH-like"/>
    <property type="match status" value="1"/>
</dbReference>
<proteinExistence type="inferred from homology"/>
<gene>
    <name evidence="6" type="ORF">FEE95_04230</name>
</gene>
<evidence type="ECO:0000256" key="4">
    <source>
        <dbReference type="RuleBase" id="RU003345"/>
    </source>
</evidence>
<feature type="active site" evidence="3">
    <location>
        <position position="227"/>
    </location>
</feature>
<dbReference type="InterPro" id="IPR029510">
    <property type="entry name" value="Ald_DH_CS_GLU"/>
</dbReference>
<evidence type="ECO:0000313" key="6">
    <source>
        <dbReference type="EMBL" id="TMM58646.1"/>
    </source>
</evidence>
<evidence type="ECO:0000256" key="2">
    <source>
        <dbReference type="ARBA" id="ARBA00023002"/>
    </source>
</evidence>
<dbReference type="Gene3D" id="3.40.309.10">
    <property type="entry name" value="Aldehyde Dehydrogenase, Chain A, domain 2"/>
    <property type="match status" value="1"/>
</dbReference>
<protein>
    <submittedName>
        <fullName evidence="6">Aldehyde dehydrogenase family protein</fullName>
    </submittedName>
</protein>
<dbReference type="RefSeq" id="WP_138656578.1">
    <property type="nucleotide sequence ID" value="NZ_VATY01000001.1"/>
</dbReference>
<dbReference type="InterPro" id="IPR016163">
    <property type="entry name" value="Ald_DH_C"/>
</dbReference>
<name>A0A5S3PUF9_9FLAO</name>